<proteinExistence type="predicted"/>
<evidence type="ECO:0000313" key="2">
    <source>
        <dbReference type="EMBL" id="KAG0686429.1"/>
    </source>
</evidence>
<accession>A0A9P6WGR7</accession>
<comment type="caution">
    <text evidence="2">The sequence shown here is derived from an EMBL/GenBank/DDBJ whole genome shotgun (WGS) entry which is preliminary data.</text>
</comment>
<dbReference type="InterPro" id="IPR018871">
    <property type="entry name" value="GLEYA_adhesin_domain"/>
</dbReference>
<dbReference type="Proteomes" id="UP000697127">
    <property type="component" value="Unassembled WGS sequence"/>
</dbReference>
<keyword evidence="3" id="KW-1185">Reference proteome</keyword>
<evidence type="ECO:0000313" key="3">
    <source>
        <dbReference type="Proteomes" id="UP000697127"/>
    </source>
</evidence>
<gene>
    <name evidence="2" type="ORF">C6P40_004124</name>
</gene>
<dbReference type="AlphaFoldDB" id="A0A9P6WGR7"/>
<feature type="non-terminal residue" evidence="2">
    <location>
        <position position="638"/>
    </location>
</feature>
<dbReference type="Pfam" id="PF10528">
    <property type="entry name" value="GLEYA"/>
    <property type="match status" value="1"/>
</dbReference>
<dbReference type="Gene3D" id="2.60.120.1560">
    <property type="match status" value="1"/>
</dbReference>
<dbReference type="EMBL" id="PUHW01000517">
    <property type="protein sequence ID" value="KAG0686429.1"/>
    <property type="molecule type" value="Genomic_DNA"/>
</dbReference>
<reference evidence="2" key="1">
    <citation type="submission" date="2020-11" db="EMBL/GenBank/DDBJ databases">
        <title>Kefir isolates.</title>
        <authorList>
            <person name="Marcisauskas S."/>
            <person name="Kim Y."/>
            <person name="Blasche S."/>
        </authorList>
    </citation>
    <scope>NUCLEOTIDE SEQUENCE</scope>
    <source>
        <strain evidence="2">Olga-1</strain>
    </source>
</reference>
<name>A0A9P6WGR7_9ASCO</name>
<organism evidence="2 3">
    <name type="scientific">Pichia californica</name>
    <dbReference type="NCBI Taxonomy" id="460514"/>
    <lineage>
        <taxon>Eukaryota</taxon>
        <taxon>Fungi</taxon>
        <taxon>Dikarya</taxon>
        <taxon>Ascomycota</taxon>
        <taxon>Saccharomycotina</taxon>
        <taxon>Pichiomycetes</taxon>
        <taxon>Pichiales</taxon>
        <taxon>Pichiaceae</taxon>
        <taxon>Pichia</taxon>
    </lineage>
</organism>
<protein>
    <recommendedName>
        <fullName evidence="1">GLEYA adhesin domain-containing protein</fullName>
    </recommendedName>
</protein>
<feature type="domain" description="GLEYA adhesin" evidence="1">
    <location>
        <begin position="1"/>
        <end position="71"/>
    </location>
</feature>
<sequence length="638" mass="68516">MVWMGTGGFDCCNPKLSQLGTADTAVLLASKNSASNVQESYVYLEKDNYYPIRIVYINAVSDGQLKFDIVDPSGKVADISSYVYQIEGDLKGMQCTYHTAYATMGTVTYFNSEIYPGTTLYAPITTTDSAGSTTVIIGETIGAELLTETYYETVTYSGKSVSSTVVTVATVKNGVEVGEIVETVYVPSLSVSTSTWTYAWDGSTTTTAVIKEADGSVVTTTYIILEVPPLSTTYIGWKSTGYSTYTTTNAYGSSEVVINGPEISTSTSTGNWAHTFTTTATINEADGSIVTSIYVVDEVLPLSTTYIGWDSTGYSTYTSTNSQGSSEVVINGPSVSTSFSTWNNNWYVTMTTTATIVEANGSTVTSTYVIVDVPPLTTDYSAWDSSVYSTVTTTNAQGSSEVIIYGPAMASVTTTWNNNWKASSTVATVINEGDGSLVTSSYIEVFIPAYSVSAVQWNKKYTSTETLTTDIWGAESLYLVEYVPSYAVSYSYWDKNYDLTSTYALTLTDKLGVYTTTLVSIFAPSLSITTTTWEKPYTSTITSYQTFSSNGEHFTSSEIIVEIPDTKAVQSWSTIYITSSDCDASGASTAYSTTTIAGVETTIGYEYVTTPVDTCYLPPAATTSTTVTTEATDCTLAT</sequence>
<evidence type="ECO:0000259" key="1">
    <source>
        <dbReference type="Pfam" id="PF10528"/>
    </source>
</evidence>